<feature type="coiled-coil region" evidence="1">
    <location>
        <begin position="140"/>
        <end position="190"/>
    </location>
</feature>
<reference evidence="3 4" key="1">
    <citation type="submission" date="2016-12" db="EMBL/GenBank/DDBJ databases">
        <title>The genomes of Aspergillus section Nigri reveals drivers in fungal speciation.</title>
        <authorList>
            <consortium name="DOE Joint Genome Institute"/>
            <person name="Vesth T.C."/>
            <person name="Nybo J."/>
            <person name="Theobald S."/>
            <person name="Brandl J."/>
            <person name="Frisvad J.C."/>
            <person name="Nielsen K.F."/>
            <person name="Lyhne E.K."/>
            <person name="Kogle M.E."/>
            <person name="Kuo A."/>
            <person name="Riley R."/>
            <person name="Clum A."/>
            <person name="Nolan M."/>
            <person name="Lipzen A."/>
            <person name="Salamov A."/>
            <person name="Henrissat B."/>
            <person name="Wiebenga A."/>
            <person name="De Vries R.P."/>
            <person name="Grigoriev I.V."/>
            <person name="Mortensen U.H."/>
            <person name="Andersen M.R."/>
            <person name="Baker S.E."/>
        </authorList>
    </citation>
    <scope>NUCLEOTIDE SEQUENCE [LARGE SCALE GENOMIC DNA]</scope>
    <source>
        <strain evidence="3 4">CBS 117.55</strain>
    </source>
</reference>
<feature type="compositionally biased region" description="Pro residues" evidence="2">
    <location>
        <begin position="696"/>
        <end position="705"/>
    </location>
</feature>
<name>A0A317WQU9_9EURO</name>
<protein>
    <recommendedName>
        <fullName evidence="5">Genetic interactor of prohibitins 3, mitochondrial</fullName>
    </recommendedName>
</protein>
<keyword evidence="1" id="KW-0175">Coiled coil</keyword>
<dbReference type="SUPFAM" id="SSF52540">
    <property type="entry name" value="P-loop containing nucleoside triphosphate hydrolases"/>
    <property type="match status" value="1"/>
</dbReference>
<dbReference type="Proteomes" id="UP000247233">
    <property type="component" value="Unassembled WGS sequence"/>
</dbReference>
<dbReference type="InterPro" id="IPR027417">
    <property type="entry name" value="P-loop_NTPase"/>
</dbReference>
<dbReference type="VEuPathDB" id="FungiDB:BO70DRAFT_377926"/>
<evidence type="ECO:0000313" key="4">
    <source>
        <dbReference type="Proteomes" id="UP000247233"/>
    </source>
</evidence>
<feature type="compositionally biased region" description="Low complexity" evidence="2">
    <location>
        <begin position="764"/>
        <end position="773"/>
    </location>
</feature>
<feature type="region of interest" description="Disordered" evidence="2">
    <location>
        <begin position="735"/>
        <end position="773"/>
    </location>
</feature>
<comment type="caution">
    <text evidence="3">The sequence shown here is derived from an EMBL/GenBank/DDBJ whole genome shotgun (WGS) entry which is preliminary data.</text>
</comment>
<organism evidence="3 4">
    <name type="scientific">Aspergillus heteromorphus CBS 117.55</name>
    <dbReference type="NCBI Taxonomy" id="1448321"/>
    <lineage>
        <taxon>Eukaryota</taxon>
        <taxon>Fungi</taxon>
        <taxon>Dikarya</taxon>
        <taxon>Ascomycota</taxon>
        <taxon>Pezizomycotina</taxon>
        <taxon>Eurotiomycetes</taxon>
        <taxon>Eurotiomycetidae</taxon>
        <taxon>Eurotiales</taxon>
        <taxon>Aspergillaceae</taxon>
        <taxon>Aspergillus</taxon>
        <taxon>Aspergillus subgen. Circumdati</taxon>
    </lineage>
</organism>
<feature type="region of interest" description="Disordered" evidence="2">
    <location>
        <begin position="77"/>
        <end position="99"/>
    </location>
</feature>
<dbReference type="PANTHER" id="PTHR46434">
    <property type="entry name" value="GENETIC INTERACTOR OF PROHIBITINS 3, MITOCHONDRIAL"/>
    <property type="match status" value="1"/>
</dbReference>
<dbReference type="PANTHER" id="PTHR46434:SF1">
    <property type="entry name" value="GENETIC INTERACTOR OF PROHIBITINS 3, MITOCHONDRIAL"/>
    <property type="match status" value="1"/>
</dbReference>
<feature type="compositionally biased region" description="Low complexity" evidence="2">
    <location>
        <begin position="632"/>
        <end position="656"/>
    </location>
</feature>
<dbReference type="RefSeq" id="XP_025401971.1">
    <property type="nucleotide sequence ID" value="XM_025545232.1"/>
</dbReference>
<dbReference type="OrthoDB" id="1696305at2759"/>
<evidence type="ECO:0000256" key="2">
    <source>
        <dbReference type="SAM" id="MobiDB-lite"/>
    </source>
</evidence>
<sequence>MSPYLGRVIPRGPTLNRLSSRLPRQSLQLSRPCTRAAVFSQPEVLPVRSLDGLNHRILLRSFSTNRPLRVSAPEQISILADPESPEPPEYSADTDSPEQPDLVADALPLDALPLPLCCPGCGAFAQTVEPLEPGFYDTTKKQTRKRMAETQQLAERLNEESEEGVGLDLKNDAETAATEIRQHLELIEEKGKPRREPAAVGRAIATASNYLKSATAPVQICDRCHDLLHHNKAMPVIAPSMSAIRAYLDESPYTHNRIYHVVDAADFPMSLVRYIYQELGIFNQRTKNRRSASYRYKQGVKMPTISFIITRADLLAPTKEQADSKMKFFQSVLRDTLKHQAADYRLGNVYLISAHRGWWTKNVKKEIREHGGGIWVVGKTNVGKSSFIESCFPKDTRNLEKIADMVQRHKESKLTPNPNISVLHGTENVLLPPPPPEGLHPFLPIVSSLPGTTVSPIRIPFGHGKGEMFDLPGLKRHDLSDYVFDEHKRDLIMSSRVNPEHMSIKPGQSLLLGGGLVRITPTHPDTVLMAACFVSPALQPFVTRTDKAMEIQAERRHYPGTIIAKGFGDGIRPAGTFDLKWDVTKSHLPRSIAKALQDKIIKKAPSLPYKVMSTDILIEGCGWIELTVQLRSKPTQPTPETKPTSTTTTTRSTTSKPEFDDMEPVIDFNPKQDMDPLEPESEDGTTSDPRFGLTPKPNPDSPPSSFPQVEIFTPRGLHVGSRAPIECYPIIAKRQAAEQRKKAGRGRPAISQRHRAQGGGAGPRSGSRSSAAE</sequence>
<dbReference type="GO" id="GO:0005739">
    <property type="term" value="C:mitochondrion"/>
    <property type="evidence" value="ECO:0007669"/>
    <property type="project" value="TreeGrafter"/>
</dbReference>
<dbReference type="EMBL" id="MSFL01000005">
    <property type="protein sequence ID" value="PWY88435.1"/>
    <property type="molecule type" value="Genomic_DNA"/>
</dbReference>
<proteinExistence type="predicted"/>
<dbReference type="GeneID" id="37067469"/>
<dbReference type="AlphaFoldDB" id="A0A317WQU9"/>
<keyword evidence="4" id="KW-1185">Reference proteome</keyword>
<dbReference type="InterPro" id="IPR050896">
    <property type="entry name" value="Mito_lipid_metab_GTPase"/>
</dbReference>
<evidence type="ECO:0000256" key="1">
    <source>
        <dbReference type="SAM" id="Coils"/>
    </source>
</evidence>
<evidence type="ECO:0000313" key="3">
    <source>
        <dbReference type="EMBL" id="PWY88435.1"/>
    </source>
</evidence>
<feature type="region of interest" description="Disordered" evidence="2">
    <location>
        <begin position="631"/>
        <end position="709"/>
    </location>
</feature>
<evidence type="ECO:0008006" key="5">
    <source>
        <dbReference type="Google" id="ProtNLM"/>
    </source>
</evidence>
<dbReference type="Gene3D" id="3.40.50.300">
    <property type="entry name" value="P-loop containing nucleotide triphosphate hydrolases"/>
    <property type="match status" value="1"/>
</dbReference>
<accession>A0A317WQU9</accession>
<dbReference type="STRING" id="1448321.A0A317WQU9"/>
<gene>
    <name evidence="3" type="ORF">BO70DRAFT_377926</name>
</gene>
<feature type="compositionally biased region" description="Acidic residues" evidence="2">
    <location>
        <begin position="675"/>
        <end position="685"/>
    </location>
</feature>